<accession>K3X6E9</accession>
<sequence length="640" mass="67461">MTRSVQQSCSAALLCRAALLLLLATLLIEVQAESCCPNQCSGHGTCTTMGNGCFCSCFKGFLGGDCSRRACPTGPAWSDIAVATDRAHLPAVCSNRGSCDYNMGKCTCDSGFTGLACNRLACANDCSRRGDCRSMKFHAFRKDKGAGSFFRYDTNWDSDMMYGCVCDDSFEGGDCSKRLCPVGDDPLTGAATDAIFGLQKNEKQTVFCAATDGTFTLSYRGQTTVPINAIDKADVALVTLRSVNVLFAGISTSICTADGNFVTMEFTQNFGSLPSLVGESSKLVHAGVGSVPKLIISKAEEGTKENELCSNRGRCDQTSGVCACYTGYTTSGGNGKPGDRGDCGAPELTIIACPGEIACNGHGYCSGTPQFRCFCASGWTSGDCSIRTCPSGIAWFDLPISDNHAHRIAVCSGVGVCDTSKGECVCPAPFEGASCERMKCPGIEQPCNGNGRCMTMAELALQARNNGEPIAITYGKTPNNPKTWDFNKIQGCLCDEGFEGHDCSLRSCPRGDDPHTTGQRREVQTILCSHTQVTTFTLSFRGESTQVLSSDITALNLQNALSAVKSIGPVNVKYLSGSSACTLTGTNKISIEFISALGDVPPLRVNLGANAALLPVFTIDCDGVGTSVRGTVENTECSNK</sequence>
<comment type="caution">
    <text evidence="4">Lacks conserved residue(s) required for the propagation of feature annotation.</text>
</comment>
<feature type="chain" id="PRO_5003868624" description="EGF-like domain-containing protein" evidence="5">
    <location>
        <begin position="33"/>
        <end position="640"/>
    </location>
</feature>
<dbReference type="SMART" id="SM00181">
    <property type="entry name" value="EGF"/>
    <property type="match status" value="5"/>
</dbReference>
<evidence type="ECO:0000259" key="6">
    <source>
        <dbReference type="PROSITE" id="PS50026"/>
    </source>
</evidence>
<evidence type="ECO:0000256" key="1">
    <source>
        <dbReference type="ARBA" id="ARBA00022536"/>
    </source>
</evidence>
<feature type="domain" description="EGF-like" evidence="6">
    <location>
        <begin position="83"/>
        <end position="118"/>
    </location>
</feature>
<dbReference type="STRING" id="431595.K3X6E9"/>
<dbReference type="Pfam" id="PF07974">
    <property type="entry name" value="EGF_2"/>
    <property type="match status" value="1"/>
</dbReference>
<dbReference type="Proteomes" id="UP000019132">
    <property type="component" value="Unassembled WGS sequence"/>
</dbReference>
<dbReference type="InterPro" id="IPR051216">
    <property type="entry name" value="Teneurin"/>
</dbReference>
<dbReference type="InterPro" id="IPR000742">
    <property type="entry name" value="EGF"/>
</dbReference>
<dbReference type="eggNOG" id="KOG1225">
    <property type="taxonomic scope" value="Eukaryota"/>
</dbReference>
<organism evidence="7 8">
    <name type="scientific">Globisporangium ultimum (strain ATCC 200006 / CBS 805.95 / DAOM BR144)</name>
    <name type="common">Pythium ultimum</name>
    <dbReference type="NCBI Taxonomy" id="431595"/>
    <lineage>
        <taxon>Eukaryota</taxon>
        <taxon>Sar</taxon>
        <taxon>Stramenopiles</taxon>
        <taxon>Oomycota</taxon>
        <taxon>Peronosporomycetes</taxon>
        <taxon>Pythiales</taxon>
        <taxon>Pythiaceae</taxon>
        <taxon>Globisporangium</taxon>
    </lineage>
</organism>
<name>K3X6E9_GLOUD</name>
<dbReference type="EMBL" id="GL376581">
    <property type="status" value="NOT_ANNOTATED_CDS"/>
    <property type="molecule type" value="Genomic_DNA"/>
</dbReference>
<feature type="domain" description="EGF-like" evidence="6">
    <location>
        <begin position="349"/>
        <end position="385"/>
    </location>
</feature>
<keyword evidence="1 4" id="KW-0245">EGF-like domain</keyword>
<feature type="disulfide bond" evidence="4">
    <location>
        <begin position="108"/>
        <end position="117"/>
    </location>
</feature>
<evidence type="ECO:0000256" key="4">
    <source>
        <dbReference type="PROSITE-ProRule" id="PRU00076"/>
    </source>
</evidence>
<evidence type="ECO:0000256" key="2">
    <source>
        <dbReference type="ARBA" id="ARBA00022737"/>
    </source>
</evidence>
<dbReference type="InParanoid" id="K3X6E9"/>
<feature type="signal peptide" evidence="5">
    <location>
        <begin position="1"/>
        <end position="32"/>
    </location>
</feature>
<evidence type="ECO:0000313" key="8">
    <source>
        <dbReference type="Proteomes" id="UP000019132"/>
    </source>
</evidence>
<dbReference type="PANTHER" id="PTHR11219">
    <property type="entry name" value="TENEURIN AND N-ACETYLGLUCOSAMINE-1-PHOSPHODIESTER ALPHA-N-ACETYLGLUCOSAMINIDASE"/>
    <property type="match status" value="1"/>
</dbReference>
<dbReference type="OMA" id="DCARRSC"/>
<dbReference type="Pfam" id="PF23106">
    <property type="entry name" value="EGF_Teneurin"/>
    <property type="match status" value="1"/>
</dbReference>
<dbReference type="HOGENOM" id="CLU_005568_1_0_1"/>
<keyword evidence="5" id="KW-0732">Signal</keyword>
<reference evidence="8" key="1">
    <citation type="journal article" date="2010" name="Genome Biol.">
        <title>Genome sequence of the necrotrophic plant pathogen Pythium ultimum reveals original pathogenicity mechanisms and effector repertoire.</title>
        <authorList>
            <person name="Levesque C.A."/>
            <person name="Brouwer H."/>
            <person name="Cano L."/>
            <person name="Hamilton J.P."/>
            <person name="Holt C."/>
            <person name="Huitema E."/>
            <person name="Raffaele S."/>
            <person name="Robideau G.P."/>
            <person name="Thines M."/>
            <person name="Win J."/>
            <person name="Zerillo M.M."/>
            <person name="Beakes G.W."/>
            <person name="Boore J.L."/>
            <person name="Busam D."/>
            <person name="Dumas B."/>
            <person name="Ferriera S."/>
            <person name="Fuerstenberg S.I."/>
            <person name="Gachon C.M."/>
            <person name="Gaulin E."/>
            <person name="Govers F."/>
            <person name="Grenville-Briggs L."/>
            <person name="Horner N."/>
            <person name="Hostetler J."/>
            <person name="Jiang R.H."/>
            <person name="Johnson J."/>
            <person name="Krajaejun T."/>
            <person name="Lin H."/>
            <person name="Meijer H.J."/>
            <person name="Moore B."/>
            <person name="Morris P."/>
            <person name="Phuntmart V."/>
            <person name="Puiu D."/>
            <person name="Shetty J."/>
            <person name="Stajich J.E."/>
            <person name="Tripathy S."/>
            <person name="Wawra S."/>
            <person name="van West P."/>
            <person name="Whitty B.R."/>
            <person name="Coutinho P.M."/>
            <person name="Henrissat B."/>
            <person name="Martin F."/>
            <person name="Thomas P.D."/>
            <person name="Tyler B.M."/>
            <person name="De Vries R.P."/>
            <person name="Kamoun S."/>
            <person name="Yandell M."/>
            <person name="Tisserat N."/>
            <person name="Buell C.R."/>
        </authorList>
    </citation>
    <scope>NUCLEOTIDE SEQUENCE</scope>
    <source>
        <strain evidence="8">DAOM:BR144</strain>
    </source>
</reference>
<reference evidence="8" key="2">
    <citation type="submission" date="2010-04" db="EMBL/GenBank/DDBJ databases">
        <authorList>
            <person name="Buell R."/>
            <person name="Hamilton J."/>
            <person name="Hostetler J."/>
        </authorList>
    </citation>
    <scope>NUCLEOTIDE SEQUENCE [LARGE SCALE GENOMIC DNA]</scope>
    <source>
        <strain evidence="8">DAOM:BR144</strain>
    </source>
</reference>
<dbReference type="PANTHER" id="PTHR11219:SF69">
    <property type="entry name" value="TENEURIN-A"/>
    <property type="match status" value="1"/>
</dbReference>
<dbReference type="AlphaFoldDB" id="K3X6E9"/>
<evidence type="ECO:0000256" key="3">
    <source>
        <dbReference type="ARBA" id="ARBA00023157"/>
    </source>
</evidence>
<proteinExistence type="predicted"/>
<keyword evidence="3 4" id="KW-1015">Disulfide bond</keyword>
<evidence type="ECO:0000313" key="7">
    <source>
        <dbReference type="EnsemblProtists" id="PYU1_T012798"/>
    </source>
</evidence>
<dbReference type="PROSITE" id="PS00022">
    <property type="entry name" value="EGF_1"/>
    <property type="match status" value="3"/>
</dbReference>
<feature type="disulfide bond" evidence="4">
    <location>
        <begin position="375"/>
        <end position="384"/>
    </location>
</feature>
<dbReference type="Gene3D" id="2.10.25.10">
    <property type="entry name" value="Laminin"/>
    <property type="match status" value="2"/>
</dbReference>
<evidence type="ECO:0000256" key="5">
    <source>
        <dbReference type="SAM" id="SignalP"/>
    </source>
</evidence>
<dbReference type="EnsemblProtists" id="PYU1_T012798">
    <property type="protein sequence ID" value="PYU1_T012798"/>
    <property type="gene ID" value="PYU1_G012771"/>
</dbReference>
<dbReference type="PROSITE" id="PS50026">
    <property type="entry name" value="EGF_3"/>
    <property type="match status" value="2"/>
</dbReference>
<protein>
    <recommendedName>
        <fullName evidence="6">EGF-like domain-containing protein</fullName>
    </recommendedName>
</protein>
<reference evidence="7" key="3">
    <citation type="submission" date="2015-02" db="UniProtKB">
        <authorList>
            <consortium name="EnsemblProtists"/>
        </authorList>
    </citation>
    <scope>IDENTIFICATION</scope>
    <source>
        <strain evidence="7">DAOM BR144</strain>
    </source>
</reference>
<dbReference type="PROSITE" id="PS01186">
    <property type="entry name" value="EGF_2"/>
    <property type="match status" value="4"/>
</dbReference>
<keyword evidence="8" id="KW-1185">Reference proteome</keyword>
<keyword evidence="2" id="KW-0677">Repeat</keyword>
<dbReference type="InterPro" id="IPR013111">
    <property type="entry name" value="EGF_extracell"/>
</dbReference>
<dbReference type="VEuPathDB" id="FungiDB:PYU1_G012771"/>